<protein>
    <submittedName>
        <fullName evidence="1">Conserved hypothethical protein</fullName>
    </submittedName>
</protein>
<reference evidence="1" key="1">
    <citation type="journal article" date="2011" name="PLoS ONE">
        <title>Ralstonia syzygii, the Blood Disease Bacterium and some Asian R. solanacearum strains form a single genomic species despite divergent lifestyles.</title>
        <authorList>
            <person name="Remenant B."/>
            <person name="de Cambiaire J.C."/>
            <person name="Cellier G."/>
            <person name="Jacobs J.M."/>
            <person name="Mangenot S."/>
            <person name="Barbe V."/>
            <person name="Lajus A."/>
            <person name="Vallenet D."/>
            <person name="Medigue C."/>
            <person name="Fegan M."/>
            <person name="Allen C."/>
            <person name="Prior P."/>
        </authorList>
    </citation>
    <scope>NUCLEOTIDE SEQUENCE</scope>
    <source>
        <strain evidence="1">R229</strain>
    </source>
</reference>
<sequence>MTAATGGRAASTLGCKDASATGASSAAIAIAAGHAAKLHAHSHAASPATLSDRIEGLLHVPTRAGPLACGPARSSATFTRLH</sequence>
<name>G2ZQ11_9RALS</name>
<dbReference type="EMBL" id="FR854068">
    <property type="protein sequence ID" value="CCA81135.1"/>
    <property type="molecule type" value="Genomic_DNA"/>
</dbReference>
<gene>
    <name evidence="1" type="ORF">BDB_120182</name>
</gene>
<reference evidence="1" key="2">
    <citation type="submission" date="2011-04" db="EMBL/GenBank/DDBJ databases">
        <authorList>
            <person name="Genoscope - CEA"/>
        </authorList>
    </citation>
    <scope>NUCLEOTIDE SEQUENCE</scope>
    <source>
        <strain evidence="1">R229</strain>
    </source>
</reference>
<dbReference type="AlphaFoldDB" id="G2ZQ11"/>
<organism evidence="1">
    <name type="scientific">blood disease bacterium R229</name>
    <dbReference type="NCBI Taxonomy" id="741978"/>
    <lineage>
        <taxon>Bacteria</taxon>
        <taxon>Pseudomonadati</taxon>
        <taxon>Pseudomonadota</taxon>
        <taxon>Betaproteobacteria</taxon>
        <taxon>Burkholderiales</taxon>
        <taxon>Burkholderiaceae</taxon>
        <taxon>Ralstonia</taxon>
        <taxon>Ralstonia solanacearum species complex</taxon>
    </lineage>
</organism>
<evidence type="ECO:0000313" key="1">
    <source>
        <dbReference type="EMBL" id="CCA81135.1"/>
    </source>
</evidence>
<proteinExistence type="predicted"/>
<accession>G2ZQ11</accession>